<comment type="caution">
    <text evidence="2">The sequence shown here is derived from an EMBL/GenBank/DDBJ whole genome shotgun (WGS) entry which is preliminary data.</text>
</comment>
<evidence type="ECO:0000313" key="3">
    <source>
        <dbReference type="Proteomes" id="UP000824232"/>
    </source>
</evidence>
<keyword evidence="1" id="KW-0472">Membrane</keyword>
<keyword evidence="1" id="KW-0812">Transmembrane</keyword>
<feature type="transmembrane region" description="Helical" evidence="1">
    <location>
        <begin position="21"/>
        <end position="43"/>
    </location>
</feature>
<reference evidence="2" key="2">
    <citation type="journal article" date="2021" name="PeerJ">
        <title>Extensive microbial diversity within the chicken gut microbiome revealed by metagenomics and culture.</title>
        <authorList>
            <person name="Gilroy R."/>
            <person name="Ravi A."/>
            <person name="Getino M."/>
            <person name="Pursley I."/>
            <person name="Horton D.L."/>
            <person name="Alikhan N.F."/>
            <person name="Baker D."/>
            <person name="Gharbi K."/>
            <person name="Hall N."/>
            <person name="Watson M."/>
            <person name="Adriaenssens E.M."/>
            <person name="Foster-Nyarko E."/>
            <person name="Jarju S."/>
            <person name="Secka A."/>
            <person name="Antonio M."/>
            <person name="Oren A."/>
            <person name="Chaudhuri R.R."/>
            <person name="La Ragione R."/>
            <person name="Hildebrand F."/>
            <person name="Pallen M.J."/>
        </authorList>
    </citation>
    <scope>NUCLEOTIDE SEQUENCE</scope>
    <source>
        <strain evidence="2">CHK184-20233</strain>
    </source>
</reference>
<evidence type="ECO:0000313" key="2">
    <source>
        <dbReference type="EMBL" id="HIR59045.1"/>
    </source>
</evidence>
<name>A0A9D1DU50_9FIRM</name>
<dbReference type="EMBL" id="DVHC01000031">
    <property type="protein sequence ID" value="HIR59045.1"/>
    <property type="molecule type" value="Genomic_DNA"/>
</dbReference>
<dbReference type="AlphaFoldDB" id="A0A9D1DU50"/>
<proteinExistence type="predicted"/>
<evidence type="ECO:0000256" key="1">
    <source>
        <dbReference type="SAM" id="Phobius"/>
    </source>
</evidence>
<reference evidence="2" key="1">
    <citation type="submission" date="2020-10" db="EMBL/GenBank/DDBJ databases">
        <authorList>
            <person name="Gilroy R."/>
        </authorList>
    </citation>
    <scope>NUCLEOTIDE SEQUENCE</scope>
    <source>
        <strain evidence="2">CHK184-20233</strain>
    </source>
</reference>
<protein>
    <submittedName>
        <fullName evidence="2">Uncharacterized protein</fullName>
    </submittedName>
</protein>
<dbReference type="Proteomes" id="UP000824232">
    <property type="component" value="Unassembled WGS sequence"/>
</dbReference>
<keyword evidence="1" id="KW-1133">Transmembrane helix</keyword>
<organism evidence="2 3">
    <name type="scientific">Candidatus Onthousia excrementipullorum</name>
    <dbReference type="NCBI Taxonomy" id="2840884"/>
    <lineage>
        <taxon>Bacteria</taxon>
        <taxon>Bacillati</taxon>
        <taxon>Bacillota</taxon>
        <taxon>Bacilli</taxon>
        <taxon>Candidatus Onthousia</taxon>
    </lineage>
</organism>
<accession>A0A9D1DU50</accession>
<gene>
    <name evidence="2" type="ORF">IAB38_03250</name>
</gene>
<sequence length="195" mass="21875">MQTEEKLEGIPVEEEKKIKKISTIIMIVIIVIGVLVTTDILLVSKAHVGPFLAIRTKVYDDGGTKEYYGLGYKVIKYNQVVGRRDTVIGSWGIKYNTNPETFTIRELAYSIINDNNNHVGEFIRLTGTISSKNNKNNTVTLKFTDDIDGKYDLTVKAELLSENIKDLNKDAPISLIGVIKSYDNKTLTIENVFAE</sequence>